<keyword evidence="2 5" id="KW-0812">Transmembrane</keyword>
<dbReference type="EMBL" id="CP002279">
    <property type="protein sequence ID" value="AEH85760.1"/>
    <property type="molecule type" value="Genomic_DNA"/>
</dbReference>
<feature type="transmembrane region" description="Helical" evidence="5">
    <location>
        <begin position="326"/>
        <end position="344"/>
    </location>
</feature>
<feature type="transmembrane region" description="Helical" evidence="5">
    <location>
        <begin position="164"/>
        <end position="188"/>
    </location>
</feature>
<dbReference type="PANTHER" id="PTHR42718:SF49">
    <property type="entry name" value="EXPORT PROTEIN"/>
    <property type="match status" value="1"/>
</dbReference>
<dbReference type="Gene3D" id="1.20.1250.20">
    <property type="entry name" value="MFS general substrate transporter like domains"/>
    <property type="match status" value="1"/>
</dbReference>
<evidence type="ECO:0000259" key="6">
    <source>
        <dbReference type="PROSITE" id="PS50850"/>
    </source>
</evidence>
<dbReference type="eggNOG" id="COG0477">
    <property type="taxonomic scope" value="Bacteria"/>
</dbReference>
<protein>
    <submittedName>
        <fullName evidence="7">Major facilitator superfamily MFS_1</fullName>
    </submittedName>
</protein>
<proteinExistence type="predicted"/>
<comment type="subcellular location">
    <subcellularLocation>
        <location evidence="1">Membrane</location>
        <topology evidence="1">Multi-pass membrane protein</topology>
    </subcellularLocation>
</comment>
<feature type="transmembrane region" description="Helical" evidence="5">
    <location>
        <begin position="507"/>
        <end position="528"/>
    </location>
</feature>
<dbReference type="STRING" id="536019.Mesop_1277"/>
<dbReference type="GO" id="GO:0016020">
    <property type="term" value="C:membrane"/>
    <property type="evidence" value="ECO:0007669"/>
    <property type="project" value="UniProtKB-SubCell"/>
</dbReference>
<dbReference type="SUPFAM" id="SSF103473">
    <property type="entry name" value="MFS general substrate transporter"/>
    <property type="match status" value="1"/>
</dbReference>
<dbReference type="PROSITE" id="PS50850">
    <property type="entry name" value="MFS"/>
    <property type="match status" value="1"/>
</dbReference>
<evidence type="ECO:0000256" key="2">
    <source>
        <dbReference type="ARBA" id="ARBA00022692"/>
    </source>
</evidence>
<dbReference type="Gene3D" id="1.20.1720.10">
    <property type="entry name" value="Multidrug resistance protein D"/>
    <property type="match status" value="1"/>
</dbReference>
<dbReference type="Pfam" id="PF07690">
    <property type="entry name" value="MFS_1"/>
    <property type="match status" value="1"/>
</dbReference>
<feature type="transmembrane region" description="Helical" evidence="5">
    <location>
        <begin position="293"/>
        <end position="314"/>
    </location>
</feature>
<name>F7YFL5_MESOW</name>
<dbReference type="Proteomes" id="UP000001623">
    <property type="component" value="Chromosome"/>
</dbReference>
<dbReference type="CDD" id="cd17321">
    <property type="entry name" value="MFS_MMR_MDR_like"/>
    <property type="match status" value="1"/>
</dbReference>
<gene>
    <name evidence="7" type="ordered locus">Mesop_1277</name>
</gene>
<dbReference type="PROSITE" id="PS00216">
    <property type="entry name" value="SUGAR_TRANSPORT_1"/>
    <property type="match status" value="1"/>
</dbReference>
<feature type="transmembrane region" description="Helical" evidence="5">
    <location>
        <begin position="105"/>
        <end position="124"/>
    </location>
</feature>
<dbReference type="InterPro" id="IPR005829">
    <property type="entry name" value="Sugar_transporter_CS"/>
</dbReference>
<feature type="domain" description="Major facilitator superfamily (MFS) profile" evidence="6">
    <location>
        <begin position="39"/>
        <end position="529"/>
    </location>
</feature>
<reference evidence="7 8" key="1">
    <citation type="submission" date="2010-10" db="EMBL/GenBank/DDBJ databases">
        <title>Complete sequence of Mesorhizobium opportunistum WSM2075.</title>
        <authorList>
            <consortium name="US DOE Joint Genome Institute"/>
            <person name="Lucas S."/>
            <person name="Copeland A."/>
            <person name="Lapidus A."/>
            <person name="Cheng J.-F."/>
            <person name="Bruce D."/>
            <person name="Goodwin L."/>
            <person name="Pitluck S."/>
            <person name="Chertkov O."/>
            <person name="Misra M."/>
            <person name="Detter J.C."/>
            <person name="Han C."/>
            <person name="Tapia R."/>
            <person name="Land M."/>
            <person name="Hauser L."/>
            <person name="Kyrpides N."/>
            <person name="Ovchinnikova G."/>
            <person name="Mavrommatis K.M."/>
            <person name="Tiwari R.P."/>
            <person name="Howieson J.G."/>
            <person name="O'Hara G.W."/>
            <person name="Nandasena K.G."/>
            <person name="Woyke T."/>
        </authorList>
    </citation>
    <scope>NUCLEOTIDE SEQUENCE [LARGE SCALE GENOMIC DNA]</scope>
    <source>
        <strain evidence="8">LMG 24607 / HAMBI 3007 / WSM2075</strain>
    </source>
</reference>
<evidence type="ECO:0000256" key="1">
    <source>
        <dbReference type="ARBA" id="ARBA00004141"/>
    </source>
</evidence>
<evidence type="ECO:0000256" key="5">
    <source>
        <dbReference type="SAM" id="Phobius"/>
    </source>
</evidence>
<keyword evidence="4 5" id="KW-0472">Membrane</keyword>
<dbReference type="InterPro" id="IPR011701">
    <property type="entry name" value="MFS"/>
</dbReference>
<dbReference type="AlphaFoldDB" id="F7YFL5"/>
<dbReference type="InterPro" id="IPR036259">
    <property type="entry name" value="MFS_trans_sf"/>
</dbReference>
<dbReference type="InterPro" id="IPR020846">
    <property type="entry name" value="MFS_dom"/>
</dbReference>
<feature type="transmembrane region" description="Helical" evidence="5">
    <location>
        <begin position="250"/>
        <end position="272"/>
    </location>
</feature>
<dbReference type="HOGENOM" id="CLU_000960_28_2_5"/>
<keyword evidence="3 5" id="KW-1133">Transmembrane helix</keyword>
<evidence type="ECO:0000256" key="4">
    <source>
        <dbReference type="ARBA" id="ARBA00023136"/>
    </source>
</evidence>
<feature type="transmembrane region" description="Helical" evidence="5">
    <location>
        <begin position="381"/>
        <end position="399"/>
    </location>
</feature>
<accession>F7YFL5</accession>
<evidence type="ECO:0000313" key="7">
    <source>
        <dbReference type="EMBL" id="AEH85760.1"/>
    </source>
</evidence>
<feature type="transmembrane region" description="Helical" evidence="5">
    <location>
        <begin position="130"/>
        <end position="152"/>
    </location>
</feature>
<evidence type="ECO:0000256" key="3">
    <source>
        <dbReference type="ARBA" id="ARBA00022989"/>
    </source>
</evidence>
<organism evidence="7 8">
    <name type="scientific">Mesorhizobium opportunistum (strain LMG 24607 / HAMBI 3007 / WSM2075)</name>
    <dbReference type="NCBI Taxonomy" id="536019"/>
    <lineage>
        <taxon>Bacteria</taxon>
        <taxon>Pseudomonadati</taxon>
        <taxon>Pseudomonadota</taxon>
        <taxon>Alphaproteobacteria</taxon>
        <taxon>Hyphomicrobiales</taxon>
        <taxon>Phyllobacteriaceae</taxon>
        <taxon>Mesorhizobium</taxon>
    </lineage>
</organism>
<feature type="transmembrane region" description="Helical" evidence="5">
    <location>
        <begin position="75"/>
        <end position="93"/>
    </location>
</feature>
<feature type="transmembrane region" description="Helical" evidence="5">
    <location>
        <begin position="194"/>
        <end position="215"/>
    </location>
</feature>
<feature type="transmembrane region" description="Helical" evidence="5">
    <location>
        <begin position="429"/>
        <end position="451"/>
    </location>
</feature>
<dbReference type="GO" id="GO:0022857">
    <property type="term" value="F:transmembrane transporter activity"/>
    <property type="evidence" value="ECO:0007669"/>
    <property type="project" value="InterPro"/>
</dbReference>
<sequence length="549" mass="58075">MVKPRLCHLDRGSKSRPGSRMFRLKVIDMTFQIDRNTVALAGACLASLLFGLEISSVPVILPKLESVLAADFKDLQWIMNAYTIACTTVLMATGTLADRFGRKRVMVIATIAFGLASLLCGLAASAPLLIIARFLQGLAGGAMFTCSVAVLSHQFQDGSERGKAFVAWSVVSGIGLGFGPAIGGLIVAFSSWQWVFLIHVPLALLALVFIGAGVTESRDRNAQKLDRAGILTLSFAVFGFSYLITQGADLGSAARIGVASAAVLAFAAFLVAEKISPYPMFDFSVFRIRQFSGAIMGGIGMNFSYWPFIIYLPIYFSGVLGYDSTTTGLLLLVYTLPLMLMSSTAERLRARYQARVAIPLGLLTLGVGFIAMRIGSSLEGANWLTMLPGTLIAGIGIGLTNSPTTNTTTGSVSPDRAGMASGIDISARLITLAINIAVLGLLLTQGIASYLKIALGTALDPDELRALAERIATGNLDGLSQYSPRLATLDPSGALAHAALVNGFGWVMLYSGIGVLALAVISFVVFGLRNAPQEARDRHRSQGASEARS</sequence>
<evidence type="ECO:0000313" key="8">
    <source>
        <dbReference type="Proteomes" id="UP000001623"/>
    </source>
</evidence>
<dbReference type="PANTHER" id="PTHR42718">
    <property type="entry name" value="MAJOR FACILITATOR SUPERFAMILY MULTIDRUG TRANSPORTER MFSC"/>
    <property type="match status" value="1"/>
</dbReference>
<feature type="transmembrane region" description="Helical" evidence="5">
    <location>
        <begin position="227"/>
        <end position="244"/>
    </location>
</feature>
<dbReference type="KEGG" id="mop:Mesop_1277"/>
<feature type="transmembrane region" description="Helical" evidence="5">
    <location>
        <begin position="356"/>
        <end position="375"/>
    </location>
</feature>